<dbReference type="HOGENOM" id="CLU_1788795_0_0_1"/>
<dbReference type="PANTHER" id="PTHR34561">
    <property type="entry name" value="NADH DEHYDROGENASE [UBIQUINONE] 1 ALPHA SUBCOMPLEX ASSEMBLY FACTOR 8"/>
    <property type="match status" value="1"/>
</dbReference>
<name>E9GSJ9_DAPPU</name>
<sequence length="145" mass="17015">MLKLFYIFEKINVLFFMEKESRKAVWSRYQQPKRTWIYRHPYLFQFLGITIGLSIFFSKPIYDNIVNTSYGALEEPKKLIMDSVRKAQTRLKVFPQLLADCGGPAISYAKCVVVQENLKQNACLQEFNELRKCIHKAARKIGTRV</sequence>
<dbReference type="OrthoDB" id="3821113at2759"/>
<protein>
    <recommendedName>
        <fullName evidence="3">IMS import disulfide relay-system CHCH-CHCH-like Cx9C domain-containing protein</fullName>
    </recommendedName>
</protein>
<evidence type="ECO:0000313" key="2">
    <source>
        <dbReference type="Proteomes" id="UP000000305"/>
    </source>
</evidence>
<dbReference type="GO" id="GO:0005739">
    <property type="term" value="C:mitochondrion"/>
    <property type="evidence" value="ECO:0000318"/>
    <property type="project" value="GO_Central"/>
</dbReference>
<dbReference type="PANTHER" id="PTHR34561:SF1">
    <property type="entry name" value="NADH DEHYDROGENASE [UBIQUINONE] 1 ALPHA SUBCOMPLEX ASSEMBLY FACTOR 8"/>
    <property type="match status" value="1"/>
</dbReference>
<evidence type="ECO:0000313" key="1">
    <source>
        <dbReference type="EMBL" id="EFX77442.1"/>
    </source>
</evidence>
<accession>E9GSJ9</accession>
<dbReference type="AlphaFoldDB" id="E9GSJ9"/>
<organism evidence="1 2">
    <name type="scientific">Daphnia pulex</name>
    <name type="common">Water flea</name>
    <dbReference type="NCBI Taxonomy" id="6669"/>
    <lineage>
        <taxon>Eukaryota</taxon>
        <taxon>Metazoa</taxon>
        <taxon>Ecdysozoa</taxon>
        <taxon>Arthropoda</taxon>
        <taxon>Crustacea</taxon>
        <taxon>Branchiopoda</taxon>
        <taxon>Diplostraca</taxon>
        <taxon>Cladocera</taxon>
        <taxon>Anomopoda</taxon>
        <taxon>Daphniidae</taxon>
        <taxon>Daphnia</taxon>
    </lineage>
</organism>
<dbReference type="InterPro" id="IPR034595">
    <property type="entry name" value="NDUFAF8"/>
</dbReference>
<evidence type="ECO:0008006" key="3">
    <source>
        <dbReference type="Google" id="ProtNLM"/>
    </source>
</evidence>
<keyword evidence="2" id="KW-1185">Reference proteome</keyword>
<dbReference type="Proteomes" id="UP000000305">
    <property type="component" value="Unassembled WGS sequence"/>
</dbReference>
<gene>
    <name evidence="1" type="ORF">DAPPUDRAFT_321320</name>
</gene>
<dbReference type="eggNOG" id="ENOG502SBX9">
    <property type="taxonomic scope" value="Eukaryota"/>
</dbReference>
<proteinExistence type="predicted"/>
<dbReference type="InParanoid" id="E9GSJ9"/>
<dbReference type="EMBL" id="GL732562">
    <property type="protein sequence ID" value="EFX77442.1"/>
    <property type="molecule type" value="Genomic_DNA"/>
</dbReference>
<dbReference type="GO" id="GO:0032981">
    <property type="term" value="P:mitochondrial respiratory chain complex I assembly"/>
    <property type="evidence" value="ECO:0000318"/>
    <property type="project" value="GO_Central"/>
</dbReference>
<reference evidence="1 2" key="1">
    <citation type="journal article" date="2011" name="Science">
        <title>The ecoresponsive genome of Daphnia pulex.</title>
        <authorList>
            <person name="Colbourne J.K."/>
            <person name="Pfrender M.E."/>
            <person name="Gilbert D."/>
            <person name="Thomas W.K."/>
            <person name="Tucker A."/>
            <person name="Oakley T.H."/>
            <person name="Tokishita S."/>
            <person name="Aerts A."/>
            <person name="Arnold G.J."/>
            <person name="Basu M.K."/>
            <person name="Bauer D.J."/>
            <person name="Caceres C.E."/>
            <person name="Carmel L."/>
            <person name="Casola C."/>
            <person name="Choi J.H."/>
            <person name="Detter J.C."/>
            <person name="Dong Q."/>
            <person name="Dusheyko S."/>
            <person name="Eads B.D."/>
            <person name="Frohlich T."/>
            <person name="Geiler-Samerotte K.A."/>
            <person name="Gerlach D."/>
            <person name="Hatcher P."/>
            <person name="Jogdeo S."/>
            <person name="Krijgsveld J."/>
            <person name="Kriventseva E.V."/>
            <person name="Kultz D."/>
            <person name="Laforsch C."/>
            <person name="Lindquist E."/>
            <person name="Lopez J."/>
            <person name="Manak J.R."/>
            <person name="Muller J."/>
            <person name="Pangilinan J."/>
            <person name="Patwardhan R.P."/>
            <person name="Pitluck S."/>
            <person name="Pritham E.J."/>
            <person name="Rechtsteiner A."/>
            <person name="Rho M."/>
            <person name="Rogozin I.B."/>
            <person name="Sakarya O."/>
            <person name="Salamov A."/>
            <person name="Schaack S."/>
            <person name="Shapiro H."/>
            <person name="Shiga Y."/>
            <person name="Skalitzky C."/>
            <person name="Smith Z."/>
            <person name="Souvorov A."/>
            <person name="Sung W."/>
            <person name="Tang Z."/>
            <person name="Tsuchiya D."/>
            <person name="Tu H."/>
            <person name="Vos H."/>
            <person name="Wang M."/>
            <person name="Wolf Y.I."/>
            <person name="Yamagata H."/>
            <person name="Yamada T."/>
            <person name="Ye Y."/>
            <person name="Shaw J.R."/>
            <person name="Andrews J."/>
            <person name="Crease T.J."/>
            <person name="Tang H."/>
            <person name="Lucas S.M."/>
            <person name="Robertson H.M."/>
            <person name="Bork P."/>
            <person name="Koonin E.V."/>
            <person name="Zdobnov E.M."/>
            <person name="Grigoriev I.V."/>
            <person name="Lynch M."/>
            <person name="Boore J.L."/>
        </authorList>
    </citation>
    <scope>NUCLEOTIDE SEQUENCE [LARGE SCALE GENOMIC DNA]</scope>
</reference>
<dbReference type="KEGG" id="dpx:DAPPUDRAFT_321320"/>
<dbReference type="OMA" id="AISYAKC"/>